<gene>
    <name evidence="2" type="ORF">SAMN02745181_0996</name>
</gene>
<sequence length="65" mass="7043">MVFAAFVVLALVGGDTESAWGTIRTVLMITAASIIGLSLFSTIPLCIWGFILGMRDARNSKKPWQ</sequence>
<dbReference type="AlphaFoldDB" id="A0A1M6ECQ4"/>
<dbReference type="STRING" id="1123071.SAMN02745181_0996"/>
<feature type="transmembrane region" description="Helical" evidence="1">
    <location>
        <begin position="28"/>
        <end position="52"/>
    </location>
</feature>
<dbReference type="InParanoid" id="A0A1M6ECQ4"/>
<keyword evidence="1" id="KW-0812">Transmembrane</keyword>
<keyword evidence="3" id="KW-1185">Reference proteome</keyword>
<name>A0A1M6ECQ4_9BACT</name>
<organism evidence="2 3">
    <name type="scientific">Rubritalea squalenifaciens DSM 18772</name>
    <dbReference type="NCBI Taxonomy" id="1123071"/>
    <lineage>
        <taxon>Bacteria</taxon>
        <taxon>Pseudomonadati</taxon>
        <taxon>Verrucomicrobiota</taxon>
        <taxon>Verrucomicrobiia</taxon>
        <taxon>Verrucomicrobiales</taxon>
        <taxon>Rubritaleaceae</taxon>
        <taxon>Rubritalea</taxon>
    </lineage>
</organism>
<proteinExistence type="predicted"/>
<evidence type="ECO:0000256" key="1">
    <source>
        <dbReference type="SAM" id="Phobius"/>
    </source>
</evidence>
<evidence type="ECO:0000313" key="3">
    <source>
        <dbReference type="Proteomes" id="UP000184510"/>
    </source>
</evidence>
<dbReference type="Proteomes" id="UP000184510">
    <property type="component" value="Unassembled WGS sequence"/>
</dbReference>
<evidence type="ECO:0000313" key="2">
    <source>
        <dbReference type="EMBL" id="SHI83169.1"/>
    </source>
</evidence>
<reference evidence="2 3" key="1">
    <citation type="submission" date="2016-11" db="EMBL/GenBank/DDBJ databases">
        <authorList>
            <person name="Jaros S."/>
            <person name="Januszkiewicz K."/>
            <person name="Wedrychowicz H."/>
        </authorList>
    </citation>
    <scope>NUCLEOTIDE SEQUENCE [LARGE SCALE GENOMIC DNA]</scope>
    <source>
        <strain evidence="2 3">DSM 18772</strain>
    </source>
</reference>
<protein>
    <submittedName>
        <fullName evidence="2">Uncharacterized protein</fullName>
    </submittedName>
</protein>
<dbReference type="EMBL" id="FQYR01000002">
    <property type="protein sequence ID" value="SHI83169.1"/>
    <property type="molecule type" value="Genomic_DNA"/>
</dbReference>
<keyword evidence="1" id="KW-0472">Membrane</keyword>
<keyword evidence="1" id="KW-1133">Transmembrane helix</keyword>
<accession>A0A1M6ECQ4</accession>